<evidence type="ECO:0008006" key="3">
    <source>
        <dbReference type="Google" id="ProtNLM"/>
    </source>
</evidence>
<proteinExistence type="predicted"/>
<dbReference type="Proteomes" id="UP001497623">
    <property type="component" value="Unassembled WGS sequence"/>
</dbReference>
<name>A0AAV2R2G6_MEGNR</name>
<reference evidence="1 2" key="1">
    <citation type="submission" date="2024-05" db="EMBL/GenBank/DDBJ databases">
        <authorList>
            <person name="Wallberg A."/>
        </authorList>
    </citation>
    <scope>NUCLEOTIDE SEQUENCE [LARGE SCALE GENOMIC DNA]</scope>
</reference>
<comment type="caution">
    <text evidence="1">The sequence shown here is derived from an EMBL/GenBank/DDBJ whole genome shotgun (WGS) entry which is preliminary data.</text>
</comment>
<dbReference type="EMBL" id="CAXKWB010012844">
    <property type="protein sequence ID" value="CAL4105699.1"/>
    <property type="molecule type" value="Genomic_DNA"/>
</dbReference>
<dbReference type="AlphaFoldDB" id="A0AAV2R2G6"/>
<gene>
    <name evidence="1" type="ORF">MNOR_LOCUS18154</name>
</gene>
<evidence type="ECO:0000313" key="2">
    <source>
        <dbReference type="Proteomes" id="UP001497623"/>
    </source>
</evidence>
<accession>A0AAV2R2G6</accession>
<evidence type="ECO:0000313" key="1">
    <source>
        <dbReference type="EMBL" id="CAL4105699.1"/>
    </source>
</evidence>
<keyword evidence="2" id="KW-1185">Reference proteome</keyword>
<organism evidence="1 2">
    <name type="scientific">Meganyctiphanes norvegica</name>
    <name type="common">Northern krill</name>
    <name type="synonym">Thysanopoda norvegica</name>
    <dbReference type="NCBI Taxonomy" id="48144"/>
    <lineage>
        <taxon>Eukaryota</taxon>
        <taxon>Metazoa</taxon>
        <taxon>Ecdysozoa</taxon>
        <taxon>Arthropoda</taxon>
        <taxon>Crustacea</taxon>
        <taxon>Multicrustacea</taxon>
        <taxon>Malacostraca</taxon>
        <taxon>Eumalacostraca</taxon>
        <taxon>Eucarida</taxon>
        <taxon>Euphausiacea</taxon>
        <taxon>Euphausiidae</taxon>
        <taxon>Meganyctiphanes</taxon>
    </lineage>
</organism>
<sequence>MKICKKKLKRRTYTEMIFSSILLFQARTNSLPLADEKKKHICEMCKNEVEDIKHFLFRCKITETVRKKFIKEVKKNEEETAIKYMLFNSDNTEKAKEYLKEIWKERRKNKIIIDKESARLKYDNTVKEVCEKRNPFQKRVVNC</sequence>
<protein>
    <recommendedName>
        <fullName evidence="3">Reverse transcriptase zinc-binding domain-containing protein</fullName>
    </recommendedName>
</protein>